<gene>
    <name evidence="5" type="ORF">GW779_03345</name>
    <name evidence="4" type="ORF">GW910_00195</name>
</gene>
<dbReference type="InterPro" id="IPR003305">
    <property type="entry name" value="CenC_carb-bd"/>
</dbReference>
<dbReference type="Proteomes" id="UP000738826">
    <property type="component" value="Unassembled WGS sequence"/>
</dbReference>
<dbReference type="Pfam" id="PF13360">
    <property type="entry name" value="PQQ_2"/>
    <property type="match status" value="1"/>
</dbReference>
<dbReference type="Pfam" id="PF02018">
    <property type="entry name" value="CBM_4_9"/>
    <property type="match status" value="1"/>
</dbReference>
<keyword evidence="1" id="KW-0378">Hydrolase</keyword>
<dbReference type="EMBL" id="JAACQH010000060">
    <property type="protein sequence ID" value="NCS91433.1"/>
    <property type="molecule type" value="Genomic_DNA"/>
</dbReference>
<comment type="caution">
    <text evidence="4">The sequence shown here is derived from an EMBL/GenBank/DDBJ whole genome shotgun (WGS) entry which is preliminary data.</text>
</comment>
<dbReference type="InterPro" id="IPR013320">
    <property type="entry name" value="ConA-like_dom_sf"/>
</dbReference>
<dbReference type="Gene3D" id="2.60.120.260">
    <property type="entry name" value="Galactose-binding domain-like"/>
    <property type="match status" value="2"/>
</dbReference>
<sequence length="1218" mass="132437">MNKNISNLGSALIVGLFILLSFGGVSADEWQMFHHDISQSGYSISHAPSYNNTIWKVDGGQLGAVGSPVIFNGTVFFVSNTDSRVHAISEANGSEIWNKPLPDLIWHYTVGTIIFDESATPTVVNDRLLIPTRNCTVYALDISTGDEIWSTAYGTDEVTASYLTVKDGNLYMKCHGETNDTIHVANIANGEENEDLARNYTHYMAGTQNPTIEGNLLYMSVNPCEMDAIDMTNGEIIWNYTIESGCSYAGLTSPMITNGKIVFGSDAGYVYMLNKMTGEEINVINIGEGAYEITAGAGYGMIFIGTGIRGVYGTGLCQLYSTNGSMFALNETDGSILWSVNIGDAIHSSPSVADHKVFFGARNNNFYALNVSNGNIIWTYRVDGTRCAITDGILSSPAIANGAVVTTTSLETIAFKTLTLVFVMVDWDDGVPAFNEQVTAHANRFREVSGLNDCNGLQVDIRRVTTNVPGVNNPVCDTLDAQALQVLQNIKEWAFVNNSVKGDRYIGLTTEEDTSACDLQGWTVRPPSEGSDTVVLKYSNNITTSHELGHTYGLCDEYCYDVAGYQCWTDQNAGYTCPNSYPCLGNEVGCAAGDENRSVIHGICAAPEDEIMRFHYYDPDSCTGLDLNFTHSDSGYCVDLDNGRLPAPEGYCTDASCANACNCDNNALSEWNTAQGTALTQYPGGIGECSGYNGVIDFMCWGYRFGDGTFSIMGPSGIPSVDYSPDSFTYIDHTVCGNAGFFGAYPTEHFFGTSGMATSGLSLKISLAVDKDKNVKFDDVDVGEAYVPGAGVGDYSIVLKDESGSKIYVKSFDVPFYGIGEPAKRLNETKITLSLPYYPEIMDKIEVLYKDGVLAEQDVGALNNGGFETGDLTAWTAGGPGDHKVDTQVPHTGNYSALIGFREHGNVANGYDHIYQTIKVPSGKESELSFNYRFYSYDYCNYDFFTMHIRDENGNVLVTPVNRCLGGNGLEDTGWTEVKYNLTQYAGQKIQMYFEVSNRYDTAYNSWAYIDDVSVTSISQLTNNGFETGNLTGWNVGGDGCYANWVTIVNSSAKPGLVRSGNYAVMGNAAWTGSYSNPWCATGGYCPEDAILSRNITVPSFATGYYLDFYTMIQTGSSWQSHVKVTVKDMNTGEIFYGKGNGVTYSGYSGLECPPGNCNAGGGNGCTEPNDNWQYHHVNLSGHEGHTLQLYFRSHSCCWCSVFYVDDVCIADSNGNCI</sequence>
<name>A0A8J7YUZ3_9ARCH</name>
<accession>A0A8J7YUZ3</accession>
<dbReference type="PANTHER" id="PTHR34512:SF30">
    <property type="entry name" value="OUTER MEMBRANE PROTEIN ASSEMBLY FACTOR BAMB"/>
    <property type="match status" value="1"/>
</dbReference>
<evidence type="ECO:0000313" key="6">
    <source>
        <dbReference type="Proteomes" id="UP000768163"/>
    </source>
</evidence>
<organism evidence="4 6">
    <name type="scientific">Candidatus Altarchaeum hamiconexum</name>
    <dbReference type="NCBI Taxonomy" id="1803513"/>
    <lineage>
        <taxon>Archaea</taxon>
        <taxon>Candidatus Altarchaeota</taxon>
        <taxon>Candidatus Altiarchaeia</taxon>
        <taxon>Candidatus Altarchaeales</taxon>
        <taxon>Candidatus Altarchaeaceae</taxon>
        <taxon>Candidatus Altarchaeum</taxon>
    </lineage>
</organism>
<dbReference type="SUPFAM" id="SSF50998">
    <property type="entry name" value="Quinoprotein alcohol dehydrogenase-like"/>
    <property type="match status" value="3"/>
</dbReference>
<dbReference type="SMART" id="SM00564">
    <property type="entry name" value="PQQ"/>
    <property type="match status" value="6"/>
</dbReference>
<evidence type="ECO:0000313" key="5">
    <source>
        <dbReference type="EMBL" id="NCS91433.1"/>
    </source>
</evidence>
<feature type="domain" description="Pyrrolo-quinoline quinone repeat" evidence="3">
    <location>
        <begin position="52"/>
        <end position="281"/>
    </location>
</feature>
<dbReference type="Gene3D" id="2.130.10.10">
    <property type="entry name" value="YVTN repeat-like/Quinoprotein amine dehydrogenase"/>
    <property type="match status" value="1"/>
</dbReference>
<dbReference type="EMBL" id="JAACVF010000004">
    <property type="protein sequence ID" value="NCN64490.1"/>
    <property type="molecule type" value="Genomic_DNA"/>
</dbReference>
<dbReference type="InterPro" id="IPR002372">
    <property type="entry name" value="PQQ_rpt_dom"/>
</dbReference>
<dbReference type="Proteomes" id="UP000768163">
    <property type="component" value="Unassembled WGS sequence"/>
</dbReference>
<proteinExistence type="predicted"/>
<evidence type="ECO:0000259" key="2">
    <source>
        <dbReference type="Pfam" id="PF02018"/>
    </source>
</evidence>
<protein>
    <submittedName>
        <fullName evidence="4">PQQ-binding-like beta-propeller repeat protein</fullName>
    </submittedName>
</protein>
<dbReference type="Gene3D" id="2.40.128.630">
    <property type="match status" value="1"/>
</dbReference>
<feature type="domain" description="CBM-cenC" evidence="2">
    <location>
        <begin position="861"/>
        <end position="996"/>
    </location>
</feature>
<reference evidence="4" key="1">
    <citation type="submission" date="2019-11" db="EMBL/GenBank/DDBJ databases">
        <title>Lipid analysis of CO2-rich subsurface aquifers suggests an autotrophy-based deep biosphere with lysolipids enriched in CPR bacteria.</title>
        <authorList>
            <person name="Probst A.J."/>
            <person name="Elling F.J."/>
            <person name="Castelle C.J."/>
            <person name="Zhu Q."/>
            <person name="Elvert M."/>
            <person name="Birarda G."/>
            <person name="Holman H.-Y."/>
            <person name="Lane K.R."/>
            <person name="Ladd B."/>
            <person name="Ryan M.C."/>
            <person name="Woyke T."/>
            <person name="Hinrichs K.-U."/>
            <person name="Banfield J.F."/>
        </authorList>
    </citation>
    <scope>NUCLEOTIDE SEQUENCE</scope>
    <source>
        <strain evidence="4">CG_2015-01_33_1645</strain>
        <strain evidence="5">CG_2015-04_33_537</strain>
    </source>
</reference>
<dbReference type="PANTHER" id="PTHR34512">
    <property type="entry name" value="CELL SURFACE PROTEIN"/>
    <property type="match status" value="1"/>
</dbReference>
<dbReference type="InterPro" id="IPR018391">
    <property type="entry name" value="PQQ_b-propeller_rpt"/>
</dbReference>
<dbReference type="SUPFAM" id="SSF49899">
    <property type="entry name" value="Concanavalin A-like lectins/glucanases"/>
    <property type="match status" value="1"/>
</dbReference>
<dbReference type="AlphaFoldDB" id="A0A8J7YUZ3"/>
<evidence type="ECO:0000313" key="4">
    <source>
        <dbReference type="EMBL" id="NCN64490.1"/>
    </source>
</evidence>
<evidence type="ECO:0000256" key="1">
    <source>
        <dbReference type="ARBA" id="ARBA00022801"/>
    </source>
</evidence>
<dbReference type="InterPro" id="IPR011047">
    <property type="entry name" value="Quinoprotein_ADH-like_sf"/>
</dbReference>
<dbReference type="InterPro" id="IPR015943">
    <property type="entry name" value="WD40/YVTN_repeat-like_dom_sf"/>
</dbReference>
<dbReference type="GO" id="GO:0016798">
    <property type="term" value="F:hydrolase activity, acting on glycosyl bonds"/>
    <property type="evidence" value="ECO:0007669"/>
    <property type="project" value="InterPro"/>
</dbReference>
<evidence type="ECO:0000259" key="3">
    <source>
        <dbReference type="Pfam" id="PF13360"/>
    </source>
</evidence>